<dbReference type="Pfam" id="PF05007">
    <property type="entry name" value="Mannosyl_trans"/>
    <property type="match status" value="1"/>
</dbReference>
<keyword evidence="7 13" id="KW-0808">Transferase</keyword>
<dbReference type="EMBL" id="PUHR01000105">
    <property type="protein sequence ID" value="KAG0666292.1"/>
    <property type="molecule type" value="Genomic_DNA"/>
</dbReference>
<feature type="transmembrane region" description="Helical" evidence="13">
    <location>
        <begin position="123"/>
        <end position="146"/>
    </location>
</feature>
<feature type="transmembrane region" description="Helical" evidence="13">
    <location>
        <begin position="158"/>
        <end position="183"/>
    </location>
</feature>
<gene>
    <name evidence="14" type="primary">GPI14</name>
    <name evidence="14" type="ORF">C6P45_000253</name>
</gene>
<feature type="transmembrane region" description="Helical" evidence="13">
    <location>
        <begin position="291"/>
        <end position="310"/>
    </location>
</feature>
<proteinExistence type="inferred from homology"/>
<accession>A0A9P7B9X8</accession>
<evidence type="ECO:0000313" key="14">
    <source>
        <dbReference type="EMBL" id="KAG0666292.1"/>
    </source>
</evidence>
<evidence type="ECO:0000256" key="9">
    <source>
        <dbReference type="ARBA" id="ARBA00022824"/>
    </source>
</evidence>
<evidence type="ECO:0000256" key="12">
    <source>
        <dbReference type="ARBA" id="ARBA00025399"/>
    </source>
</evidence>
<comment type="similarity">
    <text evidence="3 13">Belongs to the PIGM family.</text>
</comment>
<dbReference type="GO" id="GO:0006506">
    <property type="term" value="P:GPI anchor biosynthetic process"/>
    <property type="evidence" value="ECO:0007669"/>
    <property type="project" value="UniProtKB-KW"/>
</dbReference>
<comment type="caution">
    <text evidence="14">The sequence shown here is derived from an EMBL/GenBank/DDBJ whole genome shotgun (WGS) entry which is preliminary data.</text>
</comment>
<protein>
    <recommendedName>
        <fullName evidence="4 13">GPI mannosyltransferase 1</fullName>
        <ecNumber evidence="13">2.4.1.-</ecNumber>
    </recommendedName>
    <alternativeName>
        <fullName evidence="13">GPI mannosyltransferase I</fullName>
    </alternativeName>
</protein>
<evidence type="ECO:0000256" key="6">
    <source>
        <dbReference type="ARBA" id="ARBA00022676"/>
    </source>
</evidence>
<evidence type="ECO:0000256" key="8">
    <source>
        <dbReference type="ARBA" id="ARBA00022692"/>
    </source>
</evidence>
<evidence type="ECO:0000256" key="7">
    <source>
        <dbReference type="ARBA" id="ARBA00022679"/>
    </source>
</evidence>
<dbReference type="PANTHER" id="PTHR12886:SF0">
    <property type="entry name" value="GPI MANNOSYLTRANSFERASE 1"/>
    <property type="match status" value="1"/>
</dbReference>
<dbReference type="Proteomes" id="UP000750334">
    <property type="component" value="Unassembled WGS sequence"/>
</dbReference>
<comment type="subcellular location">
    <subcellularLocation>
        <location evidence="1 13">Endoplasmic reticulum membrane</location>
        <topology evidence="1 13">Multi-pass membrane protein</topology>
    </subcellularLocation>
</comment>
<feature type="transmembrane region" description="Helical" evidence="13">
    <location>
        <begin position="374"/>
        <end position="393"/>
    </location>
</feature>
<keyword evidence="5 13" id="KW-0337">GPI-anchor biosynthesis</keyword>
<evidence type="ECO:0000256" key="1">
    <source>
        <dbReference type="ARBA" id="ARBA00004477"/>
    </source>
</evidence>
<feature type="transmembrane region" description="Helical" evidence="13">
    <location>
        <begin position="190"/>
        <end position="212"/>
    </location>
</feature>
<name>A0A9P7B9X8_MAUEX</name>
<dbReference type="OrthoDB" id="1741594at2759"/>
<feature type="transmembrane region" description="Helical" evidence="13">
    <location>
        <begin position="79"/>
        <end position="102"/>
    </location>
</feature>
<keyword evidence="9 13" id="KW-0256">Endoplasmic reticulum</keyword>
<dbReference type="GO" id="GO:0004376">
    <property type="term" value="F:GPI mannosyltransferase activity"/>
    <property type="evidence" value="ECO:0007669"/>
    <property type="project" value="InterPro"/>
</dbReference>
<reference evidence="14 15" key="1">
    <citation type="submission" date="2020-11" db="EMBL/GenBank/DDBJ databases">
        <title>Kefir isolates.</title>
        <authorList>
            <person name="Marcisauskas S."/>
            <person name="Kim Y."/>
            <person name="Blasche S."/>
        </authorList>
    </citation>
    <scope>NUCLEOTIDE SEQUENCE [LARGE SCALE GENOMIC DNA]</scope>
    <source>
        <strain evidence="14 15">OG2</strain>
    </source>
</reference>
<dbReference type="PANTHER" id="PTHR12886">
    <property type="entry name" value="PIG-M MANNOSYLTRANSFERASE"/>
    <property type="match status" value="1"/>
</dbReference>
<evidence type="ECO:0000256" key="13">
    <source>
        <dbReference type="RuleBase" id="RU365064"/>
    </source>
</evidence>
<evidence type="ECO:0000256" key="3">
    <source>
        <dbReference type="ARBA" id="ARBA00011071"/>
    </source>
</evidence>
<organism evidence="14 15">
    <name type="scientific">Maudiozyma exigua</name>
    <name type="common">Yeast</name>
    <name type="synonym">Kazachstania exigua</name>
    <dbReference type="NCBI Taxonomy" id="34358"/>
    <lineage>
        <taxon>Eukaryota</taxon>
        <taxon>Fungi</taxon>
        <taxon>Dikarya</taxon>
        <taxon>Ascomycota</taxon>
        <taxon>Saccharomycotina</taxon>
        <taxon>Saccharomycetes</taxon>
        <taxon>Saccharomycetales</taxon>
        <taxon>Saccharomycetaceae</taxon>
        <taxon>Maudiozyma</taxon>
    </lineage>
</organism>
<evidence type="ECO:0000313" key="15">
    <source>
        <dbReference type="Proteomes" id="UP000750334"/>
    </source>
</evidence>
<evidence type="ECO:0000256" key="2">
    <source>
        <dbReference type="ARBA" id="ARBA00004687"/>
    </source>
</evidence>
<feature type="transmembrane region" description="Helical" evidence="13">
    <location>
        <begin position="7"/>
        <end position="25"/>
    </location>
</feature>
<comment type="pathway">
    <text evidence="2 13">Glycolipid biosynthesis; glycosylphosphatidylinositol-anchor biosynthesis.</text>
</comment>
<evidence type="ECO:0000256" key="4">
    <source>
        <dbReference type="ARBA" id="ARBA00013797"/>
    </source>
</evidence>
<keyword evidence="10 13" id="KW-1133">Transmembrane helix</keyword>
<evidence type="ECO:0000256" key="11">
    <source>
        <dbReference type="ARBA" id="ARBA00023136"/>
    </source>
</evidence>
<keyword evidence="11 13" id="KW-0472">Membrane</keyword>
<evidence type="ECO:0000256" key="5">
    <source>
        <dbReference type="ARBA" id="ARBA00022502"/>
    </source>
</evidence>
<dbReference type="EC" id="2.4.1.-" evidence="13"/>
<keyword evidence="8 13" id="KW-0812">Transmembrane</keyword>
<keyword evidence="6 13" id="KW-0328">Glycosyltransferase</keyword>
<evidence type="ECO:0000256" key="10">
    <source>
        <dbReference type="ARBA" id="ARBA00022989"/>
    </source>
</evidence>
<dbReference type="GO" id="GO:1990529">
    <property type="term" value="C:glycosylphosphatidylinositol-mannosyltransferase I complex"/>
    <property type="evidence" value="ECO:0007669"/>
    <property type="project" value="TreeGrafter"/>
</dbReference>
<sequence length="415" mass="49425">MDRNFTYLLILSCVIRIAFFSYGIYQDNHFKVKYTDIDYHVFNDAGHYVYLGLSPYLRQTYRYTPLLSWLFTINHYFNYLHLTKIIFMLFDIFTGIVIYCLLPSKNPSWQRCKITSLWLLNPMVITISTRGNAETILCFLVMLTILTLKNRWFGLSSLLFGLSIHFKIYPIIYALPITIYLFYSLKENKYVVIFNYGLMTLVTIIILNIVMFKMYGFEFLDQTYFYHVYRFDHRHNFSIWNQLLYMDSALTTSTSSLSKNAFIPQLLVVILVGAYNLWIPDFQNMIKKRSRHLRILCNILFIQTFAFVTFNKVCTSQYFIWYLIFLPFYIEITHLSTVRLITMLLVWIVSQAVWLNEGYKLEFLGKNNFYPGLFMGNVVFFLGNCWIMGQFITDLRSRHFNPKKHKVVHKKAVSN</sequence>
<dbReference type="AlphaFoldDB" id="A0A9P7B9X8"/>
<keyword evidence="15" id="KW-1185">Reference proteome</keyword>
<feature type="transmembrane region" description="Helical" evidence="13">
    <location>
        <begin position="261"/>
        <end position="279"/>
    </location>
</feature>
<feature type="transmembrane region" description="Helical" evidence="13">
    <location>
        <begin position="337"/>
        <end position="354"/>
    </location>
</feature>
<dbReference type="InterPro" id="IPR007704">
    <property type="entry name" value="PIG-M"/>
</dbReference>
<dbReference type="GO" id="GO:0051751">
    <property type="term" value="F:alpha-1,4-mannosyltransferase activity"/>
    <property type="evidence" value="ECO:0007669"/>
    <property type="project" value="InterPro"/>
</dbReference>
<dbReference type="GO" id="GO:0005789">
    <property type="term" value="C:endoplasmic reticulum membrane"/>
    <property type="evidence" value="ECO:0007669"/>
    <property type="project" value="UniProtKB-SubCell"/>
</dbReference>
<comment type="function">
    <text evidence="12 13">Mannosyltransferase involved in glycosylphosphatidylinositol-anchor biosynthesis. Transfers the first alpha-1,4-mannose to GlcN-acyl-PI during GPI precursor assembly. Required for cell wall integrity.</text>
</comment>